<evidence type="ECO:0000313" key="5">
    <source>
        <dbReference type="Proteomes" id="UP000284892"/>
    </source>
</evidence>
<dbReference type="Gene3D" id="3.10.50.40">
    <property type="match status" value="2"/>
</dbReference>
<evidence type="ECO:0000259" key="3">
    <source>
        <dbReference type="PROSITE" id="PS50198"/>
    </source>
</evidence>
<dbReference type="Pfam" id="PF00639">
    <property type="entry name" value="Rotamase"/>
    <property type="match status" value="2"/>
</dbReference>
<dbReference type="InterPro" id="IPR050245">
    <property type="entry name" value="PrsA_foldase"/>
</dbReference>
<feature type="chain" id="PRO_5018981651" evidence="2">
    <location>
        <begin position="21"/>
        <end position="648"/>
    </location>
</feature>
<dbReference type="GO" id="GO:0003755">
    <property type="term" value="F:peptidyl-prolyl cis-trans isomerase activity"/>
    <property type="evidence" value="ECO:0007669"/>
    <property type="project" value="UniProtKB-KW"/>
</dbReference>
<dbReference type="AlphaFoldDB" id="A0A420DGG4"/>
<evidence type="ECO:0000256" key="1">
    <source>
        <dbReference type="PROSITE-ProRule" id="PRU00278"/>
    </source>
</evidence>
<dbReference type="RefSeq" id="WP_120201658.1">
    <property type="nucleotide sequence ID" value="NZ_RAQJ01000004.1"/>
</dbReference>
<gene>
    <name evidence="4" type="ORF">BXY80_2094</name>
</gene>
<keyword evidence="1" id="KW-0697">Rotamase</keyword>
<dbReference type="OrthoDB" id="14196at2"/>
<protein>
    <submittedName>
        <fullName evidence="4">Peptidyl-prolyl cis-trans isomerase SurA</fullName>
    </submittedName>
</protein>
<dbReference type="InterPro" id="IPR000297">
    <property type="entry name" value="PPIase_PpiC"/>
</dbReference>
<feature type="domain" description="PpiC" evidence="3">
    <location>
        <begin position="122"/>
        <end position="219"/>
    </location>
</feature>
<feature type="domain" description="PpiC" evidence="3">
    <location>
        <begin position="224"/>
        <end position="325"/>
    </location>
</feature>
<name>A0A420DGG4_9FLAO</name>
<feature type="signal peptide" evidence="2">
    <location>
        <begin position="1"/>
        <end position="20"/>
    </location>
</feature>
<dbReference type="SUPFAM" id="SSF54534">
    <property type="entry name" value="FKBP-like"/>
    <property type="match status" value="2"/>
</dbReference>
<dbReference type="Proteomes" id="UP000284892">
    <property type="component" value="Unassembled WGS sequence"/>
</dbReference>
<comment type="caution">
    <text evidence="4">The sequence shown here is derived from an EMBL/GenBank/DDBJ whole genome shotgun (WGS) entry which is preliminary data.</text>
</comment>
<dbReference type="InterPro" id="IPR046357">
    <property type="entry name" value="PPIase_dom_sf"/>
</dbReference>
<proteinExistence type="predicted"/>
<keyword evidence="2" id="KW-0732">Signal</keyword>
<dbReference type="PANTHER" id="PTHR47245:SF2">
    <property type="entry name" value="PEPTIDYL-PROLYL CIS-TRANS ISOMERASE HP_0175-RELATED"/>
    <property type="match status" value="1"/>
</dbReference>
<dbReference type="Pfam" id="PF13145">
    <property type="entry name" value="Rotamase_2"/>
    <property type="match status" value="1"/>
</dbReference>
<dbReference type="PROSITE" id="PS50198">
    <property type="entry name" value="PPIC_PPIASE_2"/>
    <property type="match status" value="2"/>
</dbReference>
<keyword evidence="5" id="KW-1185">Reference proteome</keyword>
<evidence type="ECO:0000256" key="2">
    <source>
        <dbReference type="SAM" id="SignalP"/>
    </source>
</evidence>
<organism evidence="4 5">
    <name type="scientific">Ichthyenterobacterium magnum</name>
    <dbReference type="NCBI Taxonomy" id="1230530"/>
    <lineage>
        <taxon>Bacteria</taxon>
        <taxon>Pseudomonadati</taxon>
        <taxon>Bacteroidota</taxon>
        <taxon>Flavobacteriia</taxon>
        <taxon>Flavobacteriales</taxon>
        <taxon>Flavobacteriaceae</taxon>
        <taxon>Ichthyenterobacterium</taxon>
    </lineage>
</organism>
<keyword evidence="1 4" id="KW-0413">Isomerase</keyword>
<accession>A0A420DGG4</accession>
<reference evidence="4 5" key="1">
    <citation type="submission" date="2018-09" db="EMBL/GenBank/DDBJ databases">
        <title>Genomic Encyclopedia of Archaeal and Bacterial Type Strains, Phase II (KMG-II): from individual species to whole genera.</title>
        <authorList>
            <person name="Goeker M."/>
        </authorList>
    </citation>
    <scope>NUCLEOTIDE SEQUENCE [LARGE SCALE GENOMIC DNA]</scope>
    <source>
        <strain evidence="4 5">DSM 26283</strain>
    </source>
</reference>
<dbReference type="PANTHER" id="PTHR47245">
    <property type="entry name" value="PEPTIDYLPROLYL ISOMERASE"/>
    <property type="match status" value="1"/>
</dbReference>
<sequence length="648" mass="73945">MKIKLFLSTLFVCFTVLAFAQTNNDDVLFTVDDEPVMASEFVRVYSKNLDLVKDETQKDIDAYLKLFVSYQLKVKEAKRLGLDKDAKYIREFGNYKKQLTTNFLADNKVTDALVKEAYDRVSNDVKASHVLIRIDESEKDTTAVYNRLLKLRNQIAKEGFDKVKSAVHNGSTVFAEDLGYFSGFKMVYSFENVAYNTKVGEISMPFRTRFGYHIVKVFDKRPSLGQVNVAHIMVSNKQKDSLLNPETRINEIYKKIQQGEKFESLAKQFSDDNSSASKGGVLAPFTGGQLSSQEFENVAFSLNEKGEISKPFKTNYGWHIVKLLGKKGVEPFENMKGELENKVKRDSRSKLINSALTKKLKAQYNVSNNETAINYFKTLIDDSFFKKSWVIPENLNKEEVALAIDKASLSYGDFAKYLMNSQRNYFNKKTAPEVVIEKEYQTYLEKELLKYHEANLEFVNPDFAHVLKEYRDGLLLFDLMEKEVWNAATKDSVGLEAFYEKNKSNYVWQDRVDAKVFSSSKKEVVSEAIKLLEKGKTAEEIATVLNANGAQNIIVTSDVMEKGHRALPIAFEFKKGVSKIYNYNDAYHVIDVSKVMPQGIKTFDEARGKVISDYQNSIETNWLDTLGKRYNVKINDAVLAKVKTQIAN</sequence>
<dbReference type="EMBL" id="RAQJ01000004">
    <property type="protein sequence ID" value="RKE92178.1"/>
    <property type="molecule type" value="Genomic_DNA"/>
</dbReference>
<evidence type="ECO:0000313" key="4">
    <source>
        <dbReference type="EMBL" id="RKE92178.1"/>
    </source>
</evidence>